<keyword evidence="3" id="KW-1185">Reference proteome</keyword>
<evidence type="ECO:0000313" key="3">
    <source>
        <dbReference type="Proteomes" id="UP000245590"/>
    </source>
</evidence>
<accession>A0A2U2RH89</accession>
<dbReference type="RefSeq" id="WP_109276678.1">
    <property type="nucleotide sequence ID" value="NZ_QFKX01000006.1"/>
</dbReference>
<evidence type="ECO:0000256" key="1">
    <source>
        <dbReference type="SAM" id="MobiDB-lite"/>
    </source>
</evidence>
<dbReference type="AlphaFoldDB" id="A0A2U2RH89"/>
<name>A0A2U2RH89_9MICO</name>
<dbReference type="OrthoDB" id="4548637at2"/>
<proteinExistence type="predicted"/>
<dbReference type="EMBL" id="QFKX01000006">
    <property type="protein sequence ID" value="PWH05216.1"/>
    <property type="molecule type" value="Genomic_DNA"/>
</dbReference>
<gene>
    <name evidence="2" type="ORF">DEO23_14140</name>
</gene>
<protein>
    <submittedName>
        <fullName evidence="2">Uncharacterized protein</fullName>
    </submittedName>
</protein>
<feature type="compositionally biased region" description="Polar residues" evidence="1">
    <location>
        <begin position="155"/>
        <end position="176"/>
    </location>
</feature>
<sequence length="215" mass="23003">MTMNDLSSLDQILAGGGATAKFEAPGDLYTGEIVDVAIRQVNDYDTGKPAFWDDGRPQEQIVVTIATSETTSPDDDGHRNVYIKGWGDQLKAFRQAAKQLGRNPRPGDQFTATYVGDGERKNPRFNPPKLFQYEVTAGTAGLSNLVEQAAAPAQPASTDSTPQSAAPSTDSTQQGPGPQEKAKQLIQLGLDDQTIATQLQMDADVIGILRQNLAA</sequence>
<evidence type="ECO:0000313" key="2">
    <source>
        <dbReference type="EMBL" id="PWH05216.1"/>
    </source>
</evidence>
<dbReference type="Proteomes" id="UP000245590">
    <property type="component" value="Unassembled WGS sequence"/>
</dbReference>
<feature type="region of interest" description="Disordered" evidence="1">
    <location>
        <begin position="101"/>
        <end position="127"/>
    </location>
</feature>
<comment type="caution">
    <text evidence="2">The sequence shown here is derived from an EMBL/GenBank/DDBJ whole genome shotgun (WGS) entry which is preliminary data.</text>
</comment>
<reference evidence="2 3" key="1">
    <citation type="submission" date="2018-05" db="EMBL/GenBank/DDBJ databases">
        <title>Brachybacterium sp. M1HQ-2T, whole genome shotgun sequence.</title>
        <authorList>
            <person name="Tuo L."/>
        </authorList>
    </citation>
    <scope>NUCLEOTIDE SEQUENCE [LARGE SCALE GENOMIC DNA]</scope>
    <source>
        <strain evidence="2 3">M1HQ-2</strain>
    </source>
</reference>
<feature type="region of interest" description="Disordered" evidence="1">
    <location>
        <begin position="149"/>
        <end position="181"/>
    </location>
</feature>
<organism evidence="2 3">
    <name type="scientific">Brachybacterium endophyticum</name>
    <dbReference type="NCBI Taxonomy" id="2182385"/>
    <lineage>
        <taxon>Bacteria</taxon>
        <taxon>Bacillati</taxon>
        <taxon>Actinomycetota</taxon>
        <taxon>Actinomycetes</taxon>
        <taxon>Micrococcales</taxon>
        <taxon>Dermabacteraceae</taxon>
        <taxon>Brachybacterium</taxon>
    </lineage>
</organism>